<accession>A0ABX0QKE1</accession>
<gene>
    <name evidence="1" type="ORF">F7231_21465</name>
</gene>
<dbReference type="Proteomes" id="UP000606008">
    <property type="component" value="Unassembled WGS sequence"/>
</dbReference>
<dbReference type="EMBL" id="WAEL01000008">
    <property type="protein sequence ID" value="NID12754.1"/>
    <property type="molecule type" value="Genomic_DNA"/>
</dbReference>
<reference evidence="1" key="1">
    <citation type="submission" date="2024-05" db="EMBL/GenBank/DDBJ databases">
        <authorList>
            <person name="Jung D.-H."/>
        </authorList>
    </citation>
    <scope>NUCLEOTIDE SEQUENCE</scope>
    <source>
        <strain evidence="1">JA-25</strain>
    </source>
</reference>
<organism evidence="1 2">
    <name type="scientific">Fibrivirga algicola</name>
    <dbReference type="NCBI Taxonomy" id="2950420"/>
    <lineage>
        <taxon>Bacteria</taxon>
        <taxon>Pseudomonadati</taxon>
        <taxon>Bacteroidota</taxon>
        <taxon>Cytophagia</taxon>
        <taxon>Cytophagales</taxon>
        <taxon>Spirosomataceae</taxon>
        <taxon>Fibrivirga</taxon>
    </lineage>
</organism>
<keyword evidence="2" id="KW-1185">Reference proteome</keyword>
<proteinExistence type="predicted"/>
<protein>
    <submittedName>
        <fullName evidence="1">DUF3445 domain-containing protein</fullName>
    </submittedName>
</protein>
<evidence type="ECO:0000313" key="2">
    <source>
        <dbReference type="Proteomes" id="UP000606008"/>
    </source>
</evidence>
<evidence type="ECO:0000313" key="1">
    <source>
        <dbReference type="EMBL" id="NID12754.1"/>
    </source>
</evidence>
<comment type="caution">
    <text evidence="1">The sequence shown here is derived from an EMBL/GenBank/DDBJ whole genome shotgun (WGS) entry which is preliminary data.</text>
</comment>
<sequence length="312" mass="35783">MLPYFPFGQRFNDKMGTAPLTGSDQLIEVDSHYQAETALKKRLLTELPDYYYTMLPGYEIAQWEVLDLVLQNLARFYPEQFTLRRERDHWHWQNRLFREETAFIFGELGTLPTDPLNWVGQQAQEDLVLLAGPEATLVGGQLCFANGWCLNEKVRLPFWQIHAPIVPIVEPMMRAAQTLMERLPVGRPVWRANWSLKVTDQLDLSSRHTAALDQQLTSRLPDLTPDIIGEQLFIRIERQTLTRLPRSGAILFGIHTYQNRLASEIAARNEAARQLAQVLSTTPPAMLDYKGMTPFMPALLTYLTRQSTSTTP</sequence>
<dbReference type="Pfam" id="PF11927">
    <property type="entry name" value="HODM_asu-like"/>
    <property type="match status" value="1"/>
</dbReference>
<dbReference type="InterPro" id="IPR021848">
    <property type="entry name" value="HODM_asu-like"/>
</dbReference>
<name>A0ABX0QKE1_9BACT</name>